<comment type="caution">
    <text evidence="1">The sequence shown here is derived from an EMBL/GenBank/DDBJ whole genome shotgun (WGS) entry which is preliminary data.</text>
</comment>
<organism evidence="1 2">
    <name type="scientific">Boletus edulis BED1</name>
    <dbReference type="NCBI Taxonomy" id="1328754"/>
    <lineage>
        <taxon>Eukaryota</taxon>
        <taxon>Fungi</taxon>
        <taxon>Dikarya</taxon>
        <taxon>Basidiomycota</taxon>
        <taxon>Agaricomycotina</taxon>
        <taxon>Agaricomycetes</taxon>
        <taxon>Agaricomycetidae</taxon>
        <taxon>Boletales</taxon>
        <taxon>Boletineae</taxon>
        <taxon>Boletaceae</taxon>
        <taxon>Boletoideae</taxon>
        <taxon>Boletus</taxon>
    </lineage>
</organism>
<accession>A0AAD4C4L4</accession>
<name>A0AAD4C4L4_BOLED</name>
<dbReference type="Proteomes" id="UP001194468">
    <property type="component" value="Unassembled WGS sequence"/>
</dbReference>
<keyword evidence="2" id="KW-1185">Reference proteome</keyword>
<evidence type="ECO:0000313" key="1">
    <source>
        <dbReference type="EMBL" id="KAF8448733.1"/>
    </source>
</evidence>
<dbReference type="EMBL" id="WHUW01000003">
    <property type="protein sequence ID" value="KAF8448733.1"/>
    <property type="molecule type" value="Genomic_DNA"/>
</dbReference>
<reference evidence="1" key="1">
    <citation type="submission" date="2019-10" db="EMBL/GenBank/DDBJ databases">
        <authorList>
            <consortium name="DOE Joint Genome Institute"/>
            <person name="Kuo A."/>
            <person name="Miyauchi S."/>
            <person name="Kiss E."/>
            <person name="Drula E."/>
            <person name="Kohler A."/>
            <person name="Sanchez-Garcia M."/>
            <person name="Andreopoulos B."/>
            <person name="Barry K.W."/>
            <person name="Bonito G."/>
            <person name="Buee M."/>
            <person name="Carver A."/>
            <person name="Chen C."/>
            <person name="Cichocki N."/>
            <person name="Clum A."/>
            <person name="Culley D."/>
            <person name="Crous P.W."/>
            <person name="Fauchery L."/>
            <person name="Girlanda M."/>
            <person name="Hayes R."/>
            <person name="Keri Z."/>
            <person name="LaButti K."/>
            <person name="Lipzen A."/>
            <person name="Lombard V."/>
            <person name="Magnuson J."/>
            <person name="Maillard F."/>
            <person name="Morin E."/>
            <person name="Murat C."/>
            <person name="Nolan M."/>
            <person name="Ohm R."/>
            <person name="Pangilinan J."/>
            <person name="Pereira M."/>
            <person name="Perotto S."/>
            <person name="Peter M."/>
            <person name="Riley R."/>
            <person name="Sitrit Y."/>
            <person name="Stielow B."/>
            <person name="Szollosi G."/>
            <person name="Zifcakova L."/>
            <person name="Stursova M."/>
            <person name="Spatafora J.W."/>
            <person name="Tedersoo L."/>
            <person name="Vaario L.-M."/>
            <person name="Yamada A."/>
            <person name="Yan M."/>
            <person name="Wang P."/>
            <person name="Xu J."/>
            <person name="Bruns T."/>
            <person name="Baldrian P."/>
            <person name="Vilgalys R."/>
            <person name="Henrissat B."/>
            <person name="Grigoriev I.V."/>
            <person name="Hibbett D."/>
            <person name="Nagy L.G."/>
            <person name="Martin F.M."/>
        </authorList>
    </citation>
    <scope>NUCLEOTIDE SEQUENCE</scope>
    <source>
        <strain evidence="1">BED1</strain>
    </source>
</reference>
<gene>
    <name evidence="1" type="ORF">L210DRAFT_943391</name>
</gene>
<evidence type="ECO:0000313" key="2">
    <source>
        <dbReference type="Proteomes" id="UP001194468"/>
    </source>
</evidence>
<reference evidence="1" key="2">
    <citation type="journal article" date="2020" name="Nat. Commun.">
        <title>Large-scale genome sequencing of mycorrhizal fungi provides insights into the early evolution of symbiotic traits.</title>
        <authorList>
            <person name="Miyauchi S."/>
            <person name="Kiss E."/>
            <person name="Kuo A."/>
            <person name="Drula E."/>
            <person name="Kohler A."/>
            <person name="Sanchez-Garcia M."/>
            <person name="Morin E."/>
            <person name="Andreopoulos B."/>
            <person name="Barry K.W."/>
            <person name="Bonito G."/>
            <person name="Buee M."/>
            <person name="Carver A."/>
            <person name="Chen C."/>
            <person name="Cichocki N."/>
            <person name="Clum A."/>
            <person name="Culley D."/>
            <person name="Crous P.W."/>
            <person name="Fauchery L."/>
            <person name="Girlanda M."/>
            <person name="Hayes R.D."/>
            <person name="Keri Z."/>
            <person name="LaButti K."/>
            <person name="Lipzen A."/>
            <person name="Lombard V."/>
            <person name="Magnuson J."/>
            <person name="Maillard F."/>
            <person name="Murat C."/>
            <person name="Nolan M."/>
            <person name="Ohm R.A."/>
            <person name="Pangilinan J."/>
            <person name="Pereira M.F."/>
            <person name="Perotto S."/>
            <person name="Peter M."/>
            <person name="Pfister S."/>
            <person name="Riley R."/>
            <person name="Sitrit Y."/>
            <person name="Stielow J.B."/>
            <person name="Szollosi G."/>
            <person name="Zifcakova L."/>
            <person name="Stursova M."/>
            <person name="Spatafora J.W."/>
            <person name="Tedersoo L."/>
            <person name="Vaario L.M."/>
            <person name="Yamada A."/>
            <person name="Yan M."/>
            <person name="Wang P."/>
            <person name="Xu J."/>
            <person name="Bruns T."/>
            <person name="Baldrian P."/>
            <person name="Vilgalys R."/>
            <person name="Dunand C."/>
            <person name="Henrissat B."/>
            <person name="Grigoriev I.V."/>
            <person name="Hibbett D."/>
            <person name="Nagy L.G."/>
            <person name="Martin F.M."/>
        </authorList>
    </citation>
    <scope>NUCLEOTIDE SEQUENCE</scope>
    <source>
        <strain evidence="1">BED1</strain>
    </source>
</reference>
<protein>
    <submittedName>
        <fullName evidence="1">Uncharacterized protein</fullName>
    </submittedName>
</protein>
<proteinExistence type="predicted"/>
<sequence>MALLALVSSSAADASILARLPWDRLLLSSVCREPHFDASYGSRGTEPSKWVLALIVLFDCQRFSITKRCL</sequence>
<dbReference type="AlphaFoldDB" id="A0AAD4C4L4"/>